<feature type="compositionally biased region" description="Low complexity" evidence="1">
    <location>
        <begin position="364"/>
        <end position="375"/>
    </location>
</feature>
<evidence type="ECO:0000256" key="1">
    <source>
        <dbReference type="SAM" id="MobiDB-lite"/>
    </source>
</evidence>
<dbReference type="EMBL" id="KV722337">
    <property type="protein sequence ID" value="OCH95303.1"/>
    <property type="molecule type" value="Genomic_DNA"/>
</dbReference>
<dbReference type="InterPro" id="IPR010378">
    <property type="entry name" value="TRAPPC13"/>
</dbReference>
<gene>
    <name evidence="4" type="ORF">OBBRIDRAFT_617678</name>
</gene>
<evidence type="ECO:0000313" key="4">
    <source>
        <dbReference type="EMBL" id="OCH95303.1"/>
    </source>
</evidence>
<proteinExistence type="predicted"/>
<evidence type="ECO:0000259" key="3">
    <source>
        <dbReference type="Pfam" id="PF23647"/>
    </source>
</evidence>
<dbReference type="Pfam" id="PF23647">
    <property type="entry name" value="TRAPPC13_M"/>
    <property type="match status" value="1"/>
</dbReference>
<dbReference type="AlphaFoldDB" id="A0A8E2J5Y4"/>
<organism evidence="4 5">
    <name type="scientific">Obba rivulosa</name>
    <dbReference type="NCBI Taxonomy" id="1052685"/>
    <lineage>
        <taxon>Eukaryota</taxon>
        <taxon>Fungi</taxon>
        <taxon>Dikarya</taxon>
        <taxon>Basidiomycota</taxon>
        <taxon>Agaricomycotina</taxon>
        <taxon>Agaricomycetes</taxon>
        <taxon>Polyporales</taxon>
        <taxon>Gelatoporiaceae</taxon>
        <taxon>Obba</taxon>
    </lineage>
</organism>
<evidence type="ECO:0000313" key="5">
    <source>
        <dbReference type="Proteomes" id="UP000250043"/>
    </source>
</evidence>
<feature type="domain" description="Trafficking protein particle complex subunit 13 middle" evidence="3">
    <location>
        <begin position="189"/>
        <end position="326"/>
    </location>
</feature>
<dbReference type="Proteomes" id="UP000250043">
    <property type="component" value="Unassembled WGS sequence"/>
</dbReference>
<feature type="region of interest" description="Disordered" evidence="1">
    <location>
        <begin position="485"/>
        <end position="526"/>
    </location>
</feature>
<protein>
    <submittedName>
        <fullName evidence="4">DUF974-domain-containing protein</fullName>
    </submittedName>
</protein>
<name>A0A8E2J5Y4_9APHY</name>
<keyword evidence="5" id="KW-1185">Reference proteome</keyword>
<feature type="compositionally biased region" description="Pro residues" evidence="1">
    <location>
        <begin position="376"/>
        <end position="390"/>
    </location>
</feature>
<feature type="region of interest" description="Disordered" evidence="1">
    <location>
        <begin position="610"/>
        <end position="642"/>
    </location>
</feature>
<evidence type="ECO:0000259" key="2">
    <source>
        <dbReference type="Pfam" id="PF06159"/>
    </source>
</evidence>
<feature type="compositionally biased region" description="Polar residues" evidence="1">
    <location>
        <begin position="486"/>
        <end position="495"/>
    </location>
</feature>
<dbReference type="PANTHER" id="PTHR13134">
    <property type="entry name" value="TRAFFICKING PROTEIN PARTICLE COMPLEX SUBUNIT 13"/>
    <property type="match status" value="1"/>
</dbReference>
<dbReference type="InterPro" id="IPR055429">
    <property type="entry name" value="TRAPPC13_M"/>
</dbReference>
<reference evidence="4 5" key="1">
    <citation type="submission" date="2016-07" db="EMBL/GenBank/DDBJ databases">
        <title>Draft genome of the white-rot fungus Obba rivulosa 3A-2.</title>
        <authorList>
            <consortium name="DOE Joint Genome Institute"/>
            <person name="Miettinen O."/>
            <person name="Riley R."/>
            <person name="Acob R."/>
            <person name="Barry K."/>
            <person name="Cullen D."/>
            <person name="De Vries R."/>
            <person name="Hainaut M."/>
            <person name="Hatakka A."/>
            <person name="Henrissat B."/>
            <person name="Hilden K."/>
            <person name="Kuo R."/>
            <person name="Labutti K."/>
            <person name="Lipzen A."/>
            <person name="Makela M.R."/>
            <person name="Sandor L."/>
            <person name="Spatafora J.W."/>
            <person name="Grigoriev I.V."/>
            <person name="Hibbett D.S."/>
        </authorList>
    </citation>
    <scope>NUCLEOTIDE SEQUENCE [LARGE SCALE GENOMIC DNA]</scope>
    <source>
        <strain evidence="4 5">3A-2</strain>
    </source>
</reference>
<feature type="region of interest" description="Disordered" evidence="1">
    <location>
        <begin position="329"/>
        <end position="426"/>
    </location>
</feature>
<dbReference type="PANTHER" id="PTHR13134:SF3">
    <property type="entry name" value="TRAFFICKING PROTEIN PARTICLE COMPLEX SUBUNIT 13"/>
    <property type="match status" value="1"/>
</dbReference>
<dbReference type="OrthoDB" id="10250284at2759"/>
<dbReference type="InterPro" id="IPR055427">
    <property type="entry name" value="TRAPPC13_N"/>
</dbReference>
<dbReference type="Pfam" id="PF06159">
    <property type="entry name" value="TRAPPC13_N"/>
    <property type="match status" value="1"/>
</dbReference>
<feature type="region of interest" description="Disordered" evidence="1">
    <location>
        <begin position="538"/>
        <end position="584"/>
    </location>
</feature>
<feature type="domain" description="Trafficking protein particle complex subunit 13 N-terminal" evidence="2">
    <location>
        <begin position="6"/>
        <end position="185"/>
    </location>
</feature>
<dbReference type="GO" id="GO:1990072">
    <property type="term" value="C:TRAPPIII protein complex"/>
    <property type="evidence" value="ECO:0007669"/>
    <property type="project" value="TreeGrafter"/>
</dbReference>
<accession>A0A8E2J5Y4</accession>
<sequence>MDGGGHLLSLKVMRVSRPSLASAWEPYYSSSQPFSQRSTASITSLQGKAPLPGHPKTLRDLAHASEMLMLPSSFGTIQLGEVFTSCLSINNEATTTIEGVALRVEMQTATSKTVLAEISGPEGRLPEGGSLERIVSHEIKELGQHVLGCTVSYHLPPGYRPAPGAVSDAGEPGVQTFRKFYKFAVTNPLSVKTKVHVPRAPSALLSRTEREMVFLEVHIQNLTQDGMWLERVQFECTDGWQVQDANALSIGDGENKRSIFTGSMALMQSQDMRQYIYILSPIVPPPFPAPHTPGSILPLGRLDISWRSSFGEPGRLLTSMLSRRIPLIQAPPQTPQSPAIPSKQPPSAIPAHLQRSSTASGVLSRPQSPQQGQRPMSPPVYPSTPPPYRPDSPFRARQSTMPGPVATRPQSPAPGSPNTTSRSLDDLEVDLVVRDIPKESLRVENPFKVAFTMTVSAAVPIAKAEEARRQRVLSLVVQHVQPARPDSTTTLTQNPIAGGAREPWSPRIPGSEFSTPSPYDTPHRGDFHDTLAQRLLHATPRQAREDREGDTNTDGGGDTPAPPSARTGLGSVKLPPPFAQPGTVDMSKTARTRDVTFIGTSALLLPQFRLKTPSTTGPPGTGGSGHGRTASEISTESELDSDAEAVEVTSTKVLASQDFELTYIPLRSGILTVGGLRVLLVEDRLETDAEHRGQRSDEGTQRFNSEAQTLREWDVVAEIWVKA</sequence>